<gene>
    <name evidence="1" type="ORF">F5144DRAFT_381410</name>
</gene>
<proteinExistence type="predicted"/>
<comment type="caution">
    <text evidence="1">The sequence shown here is derived from an EMBL/GenBank/DDBJ whole genome shotgun (WGS) entry which is preliminary data.</text>
</comment>
<evidence type="ECO:0000313" key="1">
    <source>
        <dbReference type="EMBL" id="KAH6617043.1"/>
    </source>
</evidence>
<accession>A0ACB7NYK7</accession>
<dbReference type="EMBL" id="JAGIZQ010000007">
    <property type="protein sequence ID" value="KAH6617043.1"/>
    <property type="molecule type" value="Genomic_DNA"/>
</dbReference>
<name>A0ACB7NYK7_9PEZI</name>
<reference evidence="1 2" key="1">
    <citation type="journal article" date="2021" name="Nat. Commun.">
        <title>Genetic determinants of endophytism in the Arabidopsis root mycobiome.</title>
        <authorList>
            <person name="Mesny F."/>
            <person name="Miyauchi S."/>
            <person name="Thiergart T."/>
            <person name="Pickel B."/>
            <person name="Atanasova L."/>
            <person name="Karlsson M."/>
            <person name="Huettel B."/>
            <person name="Barry K.W."/>
            <person name="Haridas S."/>
            <person name="Chen C."/>
            <person name="Bauer D."/>
            <person name="Andreopoulos W."/>
            <person name="Pangilinan J."/>
            <person name="LaButti K."/>
            <person name="Riley R."/>
            <person name="Lipzen A."/>
            <person name="Clum A."/>
            <person name="Drula E."/>
            <person name="Henrissat B."/>
            <person name="Kohler A."/>
            <person name="Grigoriev I.V."/>
            <person name="Martin F.M."/>
            <person name="Hacquard S."/>
        </authorList>
    </citation>
    <scope>NUCLEOTIDE SEQUENCE [LARGE SCALE GENOMIC DNA]</scope>
    <source>
        <strain evidence="1 2">MPI-SDFR-AT-0079</strain>
    </source>
</reference>
<organism evidence="1 2">
    <name type="scientific">Chaetomium tenue</name>
    <dbReference type="NCBI Taxonomy" id="1854479"/>
    <lineage>
        <taxon>Eukaryota</taxon>
        <taxon>Fungi</taxon>
        <taxon>Dikarya</taxon>
        <taxon>Ascomycota</taxon>
        <taxon>Pezizomycotina</taxon>
        <taxon>Sordariomycetes</taxon>
        <taxon>Sordariomycetidae</taxon>
        <taxon>Sordariales</taxon>
        <taxon>Chaetomiaceae</taxon>
        <taxon>Chaetomium</taxon>
    </lineage>
</organism>
<evidence type="ECO:0000313" key="2">
    <source>
        <dbReference type="Proteomes" id="UP000724584"/>
    </source>
</evidence>
<protein>
    <submittedName>
        <fullName evidence="1">Uncharacterized protein</fullName>
    </submittedName>
</protein>
<dbReference type="Proteomes" id="UP000724584">
    <property type="component" value="Unassembled WGS sequence"/>
</dbReference>
<sequence>MTAASSPSTKKSIRPHRKSRGGCSLCKRRKVKCNEEKPCSNCVSFGLPCDLAPGGTRVECSRAPVSRTPRGRPRKVWSGESASLPAAHGHKRAPTTRRSETDSSGTPSHSPDSTATPSSPAFDADRTRINLDNAELLLHFVTTTAETFAGGENPGMHRFWSRNTPQMGLSHPFVLHLILASAAFHLAYLATKEKARTESGGTDGNGRHQNPSGYLSLAQQHLTAGVSGFSSQLSRPEPDNCGALYLGAVLTSYCTFAAGPTSRDDLLVCTANDMATPNATAASASPGSWMPFVFGVRLMHESFSPEVLFAGLMAPFRTGSLSGQQLEQPVYVRDGFPRLDWEGALDGLRGFIADANPEGEPSSTATASLCLAALDALIAIYSAIYGRRRGPDSDTRHAGPSEDQFVFGWLYRAQPEFVACVRNREPYALLVLAHYAVLLNTDTIPGGWYIEGWREHIVGRVGELVKNNEECSKWMGWPMAQAVPNGESGSGSGRRKEREFVPVTQDILAPTNQTP</sequence>
<keyword evidence="2" id="KW-1185">Reference proteome</keyword>